<organism evidence="2 3">
    <name type="scientific">Halorientalis pallida</name>
    <dbReference type="NCBI Taxonomy" id="2479928"/>
    <lineage>
        <taxon>Archaea</taxon>
        <taxon>Methanobacteriati</taxon>
        <taxon>Methanobacteriota</taxon>
        <taxon>Stenosarchaea group</taxon>
        <taxon>Halobacteria</taxon>
        <taxon>Halobacteriales</taxon>
        <taxon>Haloarculaceae</taxon>
        <taxon>Halorientalis</taxon>
    </lineage>
</organism>
<protein>
    <submittedName>
        <fullName evidence="2">Uncharacterized protein</fullName>
    </submittedName>
</protein>
<proteinExistence type="predicted"/>
<keyword evidence="3" id="KW-1185">Reference proteome</keyword>
<feature type="transmembrane region" description="Helical" evidence="1">
    <location>
        <begin position="37"/>
        <end position="58"/>
    </location>
</feature>
<keyword evidence="1" id="KW-0812">Transmembrane</keyword>
<evidence type="ECO:0000313" key="2">
    <source>
        <dbReference type="EMBL" id="RXK49359.1"/>
    </source>
</evidence>
<comment type="caution">
    <text evidence="2">The sequence shown here is derived from an EMBL/GenBank/DDBJ whole genome shotgun (WGS) entry which is preliminary data.</text>
</comment>
<sequence length="108" mass="11158">MYESMPLLTAAKVVTLLFGGTLTLLSGRAYRRTGSPALRALAVGIGLVTAGAILGGALHQVVGLPLEASATVQSVFTAIGFGVLTYSLYTESPTPARERRSGHQPGDD</sequence>
<feature type="transmembrane region" description="Helical" evidence="1">
    <location>
        <begin position="6"/>
        <end position="25"/>
    </location>
</feature>
<dbReference type="Pfam" id="PF24365">
    <property type="entry name" value="DUF7521"/>
    <property type="match status" value="1"/>
</dbReference>
<dbReference type="OrthoDB" id="170398at2157"/>
<dbReference type="AlphaFoldDB" id="A0A498KVT9"/>
<accession>A0A498KVT9</accession>
<reference evidence="2 3" key="1">
    <citation type="submission" date="2019-01" db="EMBL/GenBank/DDBJ databases">
        <title>Halorientalis sp. F13-25 a new haloarchaeum isolated from hypersaline water.</title>
        <authorList>
            <person name="Ana D.-V."/>
            <person name="Cristina S.-P."/>
            <person name="Antonio V."/>
        </authorList>
    </citation>
    <scope>NUCLEOTIDE SEQUENCE [LARGE SCALE GENOMIC DNA]</scope>
    <source>
        <strain evidence="2 3">F13-25</strain>
    </source>
</reference>
<dbReference type="EMBL" id="RDFA01000003">
    <property type="protein sequence ID" value="RXK49359.1"/>
    <property type="molecule type" value="Genomic_DNA"/>
</dbReference>
<gene>
    <name evidence="2" type="ORF">EAF64_10615</name>
</gene>
<evidence type="ECO:0000313" key="3">
    <source>
        <dbReference type="Proteomes" id="UP000289691"/>
    </source>
</evidence>
<keyword evidence="1" id="KW-1133">Transmembrane helix</keyword>
<evidence type="ECO:0000256" key="1">
    <source>
        <dbReference type="SAM" id="Phobius"/>
    </source>
</evidence>
<dbReference type="InterPro" id="IPR055943">
    <property type="entry name" value="DUF7521"/>
</dbReference>
<feature type="transmembrane region" description="Helical" evidence="1">
    <location>
        <begin position="70"/>
        <end position="89"/>
    </location>
</feature>
<name>A0A498KVT9_9EURY</name>
<keyword evidence="1" id="KW-0472">Membrane</keyword>
<dbReference type="RefSeq" id="WP_129068956.1">
    <property type="nucleotide sequence ID" value="NZ_RDFA01000003.1"/>
</dbReference>
<dbReference type="Proteomes" id="UP000289691">
    <property type="component" value="Unassembled WGS sequence"/>
</dbReference>